<gene>
    <name evidence="2" type="ORF">BN1208_0914</name>
</gene>
<dbReference type="Gene3D" id="3.40.50.150">
    <property type="entry name" value="Vaccinia Virus protein VP39"/>
    <property type="match status" value="1"/>
</dbReference>
<evidence type="ECO:0000313" key="3">
    <source>
        <dbReference type="Proteomes" id="UP000064007"/>
    </source>
</evidence>
<dbReference type="HOGENOM" id="CLU_1018958_0_0_4"/>
<dbReference type="InterPro" id="IPR029063">
    <property type="entry name" value="SAM-dependent_MTases_sf"/>
</dbReference>
<dbReference type="Pfam" id="PF05050">
    <property type="entry name" value="Methyltransf_21"/>
    <property type="match status" value="1"/>
</dbReference>
<dbReference type="InterPro" id="IPR052514">
    <property type="entry name" value="SAM-dependent_MTase"/>
</dbReference>
<dbReference type="AlphaFoldDB" id="A0A0D6EWJ1"/>
<organism evidence="2 3">
    <name type="scientific">Candidatus Methylopumilus planktonicus</name>
    <dbReference type="NCBI Taxonomy" id="1581557"/>
    <lineage>
        <taxon>Bacteria</taxon>
        <taxon>Pseudomonadati</taxon>
        <taxon>Pseudomonadota</taxon>
        <taxon>Betaproteobacteria</taxon>
        <taxon>Nitrosomonadales</taxon>
        <taxon>Methylophilaceae</taxon>
        <taxon>Candidatus Methylopumilus</taxon>
    </lineage>
</organism>
<dbReference type="RefSeq" id="WP_046488305.1">
    <property type="nucleotide sequence ID" value="NZ_LN827929.1"/>
</dbReference>
<dbReference type="PANTHER" id="PTHR34203:SF15">
    <property type="entry name" value="SLL1173 PROTEIN"/>
    <property type="match status" value="1"/>
</dbReference>
<dbReference type="NCBIfam" id="TIGR01444">
    <property type="entry name" value="fkbM_fam"/>
    <property type="match status" value="1"/>
</dbReference>
<evidence type="ECO:0000313" key="2">
    <source>
        <dbReference type="EMBL" id="CEZ19799.1"/>
    </source>
</evidence>
<name>A0A0D6EWJ1_9PROT</name>
<dbReference type="PANTHER" id="PTHR34203">
    <property type="entry name" value="METHYLTRANSFERASE, FKBM FAMILY PROTEIN"/>
    <property type="match status" value="1"/>
</dbReference>
<dbReference type="SUPFAM" id="SSF53335">
    <property type="entry name" value="S-adenosyl-L-methionine-dependent methyltransferases"/>
    <property type="match status" value="1"/>
</dbReference>
<accession>A0A0D6EWJ1</accession>
<dbReference type="STRING" id="1581557.BN1208_0914"/>
<dbReference type="EMBL" id="LN827929">
    <property type="protein sequence ID" value="CEZ19799.1"/>
    <property type="molecule type" value="Genomic_DNA"/>
</dbReference>
<evidence type="ECO:0000259" key="1">
    <source>
        <dbReference type="Pfam" id="PF05050"/>
    </source>
</evidence>
<dbReference type="Proteomes" id="UP000064007">
    <property type="component" value="Chromosome 1"/>
</dbReference>
<reference evidence="3" key="1">
    <citation type="submission" date="2014-12" db="EMBL/GenBank/DDBJ databases">
        <authorList>
            <person name="Salcher M.M."/>
        </authorList>
    </citation>
    <scope>NUCLEOTIDE SEQUENCE [LARGE SCALE GENOMIC DNA]</scope>
    <source>
        <strain evidence="3">MMS-10A-171</strain>
    </source>
</reference>
<protein>
    <recommendedName>
        <fullName evidence="1">Methyltransferase FkbM domain-containing protein</fullName>
    </recommendedName>
</protein>
<proteinExistence type="predicted"/>
<sequence>MKKLNKIKTLVKKVPYLAYWVRVIIYQFILMRTNKHPEGYFFSGTLLMENGTFEIEETNVVKNQLSKSDRMINIGANVGYYVCIAMKMGKEVTAFEPLISNLNILYKNLILNNWVKGVEIFPVALGSTSELKKLYGYGTGASLVKKWAGSDLQHYKIVPTTLLDNSVAQRFAKERLLIVADIEGYELEMLYGAEKTLQLNPKPIWIIEVSFNEHIPITSKRKFTDAKKLFQLMWKNGYKSYFADNNYVEITPKILNKIMNNKGNGLSSNNFIFADKKLTLN</sequence>
<feature type="domain" description="Methyltransferase FkbM" evidence="1">
    <location>
        <begin position="73"/>
        <end position="239"/>
    </location>
</feature>
<dbReference type="KEGG" id="mbat:BN1208_0914"/>
<dbReference type="InterPro" id="IPR006342">
    <property type="entry name" value="FkbM_mtfrase"/>
</dbReference>
<dbReference type="OrthoDB" id="2529130at2"/>
<keyword evidence="3" id="KW-1185">Reference proteome</keyword>